<organism evidence="2 3">
    <name type="scientific">Escherichia coli</name>
    <dbReference type="NCBI Taxonomy" id="562"/>
    <lineage>
        <taxon>Bacteria</taxon>
        <taxon>Pseudomonadati</taxon>
        <taxon>Pseudomonadota</taxon>
        <taxon>Gammaproteobacteria</taxon>
        <taxon>Enterobacterales</taxon>
        <taxon>Enterobacteriaceae</taxon>
        <taxon>Escherichia</taxon>
    </lineage>
</organism>
<evidence type="ECO:0000313" key="2">
    <source>
        <dbReference type="EMBL" id="EFI6955424.1"/>
    </source>
</evidence>
<comment type="caution">
    <text evidence="2">The sequence shown here is derived from an EMBL/GenBank/DDBJ whole genome shotgun (WGS) entry which is preliminary data.</text>
</comment>
<gene>
    <name evidence="2" type="ORF">BCB93_005206</name>
</gene>
<evidence type="ECO:0000259" key="1">
    <source>
        <dbReference type="Pfam" id="PF11195"/>
    </source>
</evidence>
<sequence length="217" mass="24404">MNKMATKELFKFLPKYKAHKIVSASKIKDIEIISLIDNTPACGYITLMDPQGVTVRVDAAFLQKHRPDTGGYLLGYEDGYLSYSPEKTFEEGFSRTNDFFENEVSLSIEGHNGVTFITARDVTIAAGGIITTQEEIDLEAADFSDALMWLKEGKKVARREWKGEKQFCWLVLAGSVNLHGIHVPYGDHFVLKDAQNMDSVWLPSVDDLLACDWFVVE</sequence>
<accession>A0AAI9FHC1</accession>
<dbReference type="InterPro" id="IPR021361">
    <property type="entry name" value="Tad2-like_dom"/>
</dbReference>
<dbReference type="Proteomes" id="UP000775646">
    <property type="component" value="Unassembled WGS sequence"/>
</dbReference>
<reference evidence="2" key="1">
    <citation type="submission" date="2020-02" db="EMBL/GenBank/DDBJ databases">
        <authorList>
            <consortium name="GenomeTrakr network: Whole genome sequencing for foodborne pathogen traceback"/>
        </authorList>
    </citation>
    <scope>NUCLEOTIDE SEQUENCE</scope>
    <source>
        <strain evidence="2">CFSAN046653</strain>
    </source>
</reference>
<proteinExistence type="predicted"/>
<protein>
    <submittedName>
        <fullName evidence="2">DUF2829 domain-containing protein</fullName>
    </submittedName>
</protein>
<name>A0AAI9FHC1_ECOLX</name>
<dbReference type="EMBL" id="AASZRA010000074">
    <property type="protein sequence ID" value="EFI6955424.1"/>
    <property type="molecule type" value="Genomic_DNA"/>
</dbReference>
<feature type="domain" description="Thoeris anti-defense 2-like" evidence="1">
    <location>
        <begin position="142"/>
        <end position="216"/>
    </location>
</feature>
<dbReference type="AlphaFoldDB" id="A0AAI9FHC1"/>
<dbReference type="Pfam" id="PF11195">
    <property type="entry name" value="Tad2-like"/>
    <property type="match status" value="1"/>
</dbReference>
<evidence type="ECO:0000313" key="3">
    <source>
        <dbReference type="Proteomes" id="UP000775646"/>
    </source>
</evidence>
<dbReference type="RefSeq" id="WP_065226852.1">
    <property type="nucleotide sequence ID" value="NZ_CP012497.1"/>
</dbReference>